<accession>A0A382NTB0</accession>
<feature type="non-terminal residue" evidence="1">
    <location>
        <position position="262"/>
    </location>
</feature>
<sequence>MEEIMKTSKCLMGVLLSSVLLIGSVFANNTLHNNNGDAVDGYALKGYPLLKGNVPLNAYSLKKNINLINPNNSRECEDGFVDDCSGDGDCCPESWIGDGFEDCEDQAWGCDLTCYDEDGGDCAGGDTGGDTGGSETCADCEFDFTPYGSECCDTAWGEFGIDCATLEANYNWDCSGCNCPGDADPVCGDGSCNGDETYETCPDDCNAPGECDDGFVSDCVDDDCCAEGWIGDGLCDGEDQAWGCDLTCYDNDGGDCSGGGTT</sequence>
<proteinExistence type="predicted"/>
<gene>
    <name evidence="1" type="ORF">METZ01_LOCUS317160</name>
</gene>
<protein>
    <submittedName>
        <fullName evidence="1">Uncharacterized protein</fullName>
    </submittedName>
</protein>
<dbReference type="AlphaFoldDB" id="A0A382NTB0"/>
<dbReference type="EMBL" id="UINC01102577">
    <property type="protein sequence ID" value="SVC64306.1"/>
    <property type="molecule type" value="Genomic_DNA"/>
</dbReference>
<evidence type="ECO:0000313" key="1">
    <source>
        <dbReference type="EMBL" id="SVC64306.1"/>
    </source>
</evidence>
<name>A0A382NTB0_9ZZZZ</name>
<reference evidence="1" key="1">
    <citation type="submission" date="2018-05" db="EMBL/GenBank/DDBJ databases">
        <authorList>
            <person name="Lanie J.A."/>
            <person name="Ng W.-L."/>
            <person name="Kazmierczak K.M."/>
            <person name="Andrzejewski T.M."/>
            <person name="Davidsen T.M."/>
            <person name="Wayne K.J."/>
            <person name="Tettelin H."/>
            <person name="Glass J.I."/>
            <person name="Rusch D."/>
            <person name="Podicherti R."/>
            <person name="Tsui H.-C.T."/>
            <person name="Winkler M.E."/>
        </authorList>
    </citation>
    <scope>NUCLEOTIDE SEQUENCE</scope>
</reference>
<organism evidence="1">
    <name type="scientific">marine metagenome</name>
    <dbReference type="NCBI Taxonomy" id="408172"/>
    <lineage>
        <taxon>unclassified sequences</taxon>
        <taxon>metagenomes</taxon>
        <taxon>ecological metagenomes</taxon>
    </lineage>
</organism>